<dbReference type="Proteomes" id="UP000027822">
    <property type="component" value="Unassembled WGS sequence"/>
</dbReference>
<keyword evidence="2" id="KW-1185">Reference proteome</keyword>
<sequence>MKISFIRYGPLDAANEAITATQFQQWLETYNDSNIKQTTYVPERTMQVIRNAKLVVSSDSKQTIQSAVKLTDSFSFIQSPLFREALIPSQLPAPKWFKCKRRAWITFGRTLWIMGHAKGVESYDEVKIRAKQAADTLIGYAMVFQHIVLVGHSYFNLLIGLELRARGWSGPPIFQAKPWGCTVYTFHKAIEGDMLKATFT</sequence>
<dbReference type="STRING" id="574376.BAMA_13260"/>
<dbReference type="SUPFAM" id="SSF53254">
    <property type="entry name" value="Phosphoglycerate mutase-like"/>
    <property type="match status" value="1"/>
</dbReference>
<reference evidence="1 2" key="1">
    <citation type="submission" date="2014-06" db="EMBL/GenBank/DDBJ databases">
        <title>Draft genome sequence of Bacillus manliponensis JCM 15802 (MCCC 1A00708).</title>
        <authorList>
            <person name="Lai Q."/>
            <person name="Liu Y."/>
            <person name="Shao Z."/>
        </authorList>
    </citation>
    <scope>NUCLEOTIDE SEQUENCE [LARGE SCALE GENOMIC DNA]</scope>
    <source>
        <strain evidence="1 2">JCM 15802</strain>
    </source>
</reference>
<dbReference type="AlphaFoldDB" id="A0A073K1R9"/>
<accession>A0A073K1R9</accession>
<dbReference type="RefSeq" id="WP_034636347.1">
    <property type="nucleotide sequence ID" value="NZ_CBCSJC010000004.1"/>
</dbReference>
<dbReference type="EMBL" id="JOTN01000003">
    <property type="protein sequence ID" value="KEK20387.1"/>
    <property type="molecule type" value="Genomic_DNA"/>
</dbReference>
<dbReference type="eggNOG" id="COG0406">
    <property type="taxonomic scope" value="Bacteria"/>
</dbReference>
<dbReference type="InterPro" id="IPR029033">
    <property type="entry name" value="His_PPase_superfam"/>
</dbReference>
<evidence type="ECO:0000313" key="1">
    <source>
        <dbReference type="EMBL" id="KEK20387.1"/>
    </source>
</evidence>
<name>A0A073K1R9_9BACI</name>
<protein>
    <submittedName>
        <fullName evidence="1">Phosphoglycerate mutase</fullName>
    </submittedName>
</protein>
<comment type="caution">
    <text evidence="1">The sequence shown here is derived from an EMBL/GenBank/DDBJ whole genome shotgun (WGS) entry which is preliminary data.</text>
</comment>
<dbReference type="OrthoDB" id="1680942at2"/>
<organism evidence="1 2">
    <name type="scientific">Bacillus manliponensis</name>
    <dbReference type="NCBI Taxonomy" id="574376"/>
    <lineage>
        <taxon>Bacteria</taxon>
        <taxon>Bacillati</taxon>
        <taxon>Bacillota</taxon>
        <taxon>Bacilli</taxon>
        <taxon>Bacillales</taxon>
        <taxon>Bacillaceae</taxon>
        <taxon>Bacillus</taxon>
        <taxon>Bacillus cereus group</taxon>
    </lineage>
</organism>
<proteinExistence type="predicted"/>
<gene>
    <name evidence="1" type="ORF">BAMA_13260</name>
</gene>
<evidence type="ECO:0000313" key="2">
    <source>
        <dbReference type="Proteomes" id="UP000027822"/>
    </source>
</evidence>